<dbReference type="Gene3D" id="3.30.2220.30">
    <property type="match status" value="1"/>
</dbReference>
<evidence type="ECO:0008006" key="4">
    <source>
        <dbReference type="Google" id="ProtNLM"/>
    </source>
</evidence>
<comment type="caution">
    <text evidence="2">The sequence shown here is derived from an EMBL/GenBank/DDBJ whole genome shotgun (WGS) entry which is preliminary data.</text>
</comment>
<keyword evidence="3" id="KW-1185">Reference proteome</keyword>
<dbReference type="InterPro" id="IPR038559">
    <property type="entry name" value="XkdN-like_sf"/>
</dbReference>
<feature type="coiled-coil region" evidence="1">
    <location>
        <begin position="24"/>
        <end position="51"/>
    </location>
</feature>
<evidence type="ECO:0000313" key="3">
    <source>
        <dbReference type="Proteomes" id="UP001231362"/>
    </source>
</evidence>
<organism evidence="2 3">
    <name type="scientific">Anoxybacillus andreesenii</name>
    <dbReference type="NCBI Taxonomy" id="1325932"/>
    <lineage>
        <taxon>Bacteria</taxon>
        <taxon>Bacillati</taxon>
        <taxon>Bacillota</taxon>
        <taxon>Bacilli</taxon>
        <taxon>Bacillales</taxon>
        <taxon>Anoxybacillaceae</taxon>
        <taxon>Anoxybacillus</taxon>
    </lineage>
</organism>
<dbReference type="Pfam" id="PF08890">
    <property type="entry name" value="Phage_TAC_5"/>
    <property type="match status" value="1"/>
</dbReference>
<dbReference type="EMBL" id="JAUSTU010000004">
    <property type="protein sequence ID" value="MDQ0154909.1"/>
    <property type="molecule type" value="Genomic_DNA"/>
</dbReference>
<proteinExistence type="predicted"/>
<dbReference type="RefSeq" id="WP_307149491.1">
    <property type="nucleotide sequence ID" value="NZ_JAUSTU010000004.1"/>
</dbReference>
<evidence type="ECO:0000256" key="1">
    <source>
        <dbReference type="SAM" id="Coils"/>
    </source>
</evidence>
<keyword evidence="1" id="KW-0175">Coiled coil</keyword>
<sequence>MSNLLDAFLSADMNVEKDVYIKRFDDHIRIKALLEEEINELREQATHYVGKGKSRKQEFDADVFNGLLIARACVNIDFGHAKMLAKYKAVDAGDCVRKALFAGEIIMLQEAVLRLSGFDDTDDEELIEEAKN</sequence>
<dbReference type="InterPro" id="IPR014986">
    <property type="entry name" value="XkdN-like"/>
</dbReference>
<accession>A0ABT9V1U1</accession>
<gene>
    <name evidence="2" type="ORF">J2S07_001213</name>
</gene>
<reference evidence="2 3" key="1">
    <citation type="submission" date="2023-07" db="EMBL/GenBank/DDBJ databases">
        <title>Genomic Encyclopedia of Type Strains, Phase IV (KMG-IV): sequencing the most valuable type-strain genomes for metagenomic binning, comparative biology and taxonomic classification.</title>
        <authorList>
            <person name="Goeker M."/>
        </authorList>
    </citation>
    <scope>NUCLEOTIDE SEQUENCE [LARGE SCALE GENOMIC DNA]</scope>
    <source>
        <strain evidence="2 3">DSM 23948</strain>
    </source>
</reference>
<name>A0ABT9V1U1_9BACL</name>
<protein>
    <recommendedName>
        <fullName evidence="4">Phage XkdN-like protein</fullName>
    </recommendedName>
</protein>
<dbReference type="Proteomes" id="UP001231362">
    <property type="component" value="Unassembled WGS sequence"/>
</dbReference>
<evidence type="ECO:0000313" key="2">
    <source>
        <dbReference type="EMBL" id="MDQ0154909.1"/>
    </source>
</evidence>